<keyword evidence="3" id="KW-0539">Nucleus</keyword>
<accession>A0A1B6M7W2</accession>
<evidence type="ECO:0000256" key="3">
    <source>
        <dbReference type="ARBA" id="ARBA00023242"/>
    </source>
</evidence>
<dbReference type="PANTHER" id="PTHR12214">
    <property type="entry name" value="GC-RICH SEQUENCE DNA-BINDING FACTOR"/>
    <property type="match status" value="1"/>
</dbReference>
<dbReference type="InterPro" id="IPR028211">
    <property type="entry name" value="Ntr2"/>
</dbReference>
<name>A0A1B6M7W2_9HEMI</name>
<comment type="similarity">
    <text evidence="2">Belongs to the GCF family.</text>
</comment>
<feature type="region of interest" description="Disordered" evidence="5">
    <location>
        <begin position="252"/>
        <end position="272"/>
    </location>
</feature>
<reference evidence="7" key="1">
    <citation type="submission" date="2015-11" db="EMBL/GenBank/DDBJ databases">
        <title>De novo transcriptome assembly of four potential Pierce s Disease insect vectors from Arizona vineyards.</title>
        <authorList>
            <person name="Tassone E.E."/>
        </authorList>
    </citation>
    <scope>NUCLEOTIDE SEQUENCE</scope>
</reference>
<feature type="domain" description="GCF C-terminal" evidence="6">
    <location>
        <begin position="526"/>
        <end position="736"/>
    </location>
</feature>
<feature type="coiled-coil region" evidence="4">
    <location>
        <begin position="334"/>
        <end position="375"/>
    </location>
</feature>
<evidence type="ECO:0000313" key="7">
    <source>
        <dbReference type="EMBL" id="JAT31991.1"/>
    </source>
</evidence>
<dbReference type="Pfam" id="PF15458">
    <property type="entry name" value="NTR2"/>
    <property type="match status" value="1"/>
</dbReference>
<dbReference type="PANTHER" id="PTHR12214:SF0">
    <property type="entry name" value="LD29489P"/>
    <property type="match status" value="1"/>
</dbReference>
<dbReference type="InterPro" id="IPR022783">
    <property type="entry name" value="GCFC_dom"/>
</dbReference>
<dbReference type="GO" id="GO:0071008">
    <property type="term" value="C:U2-type post-mRNA release spliceosomal complex"/>
    <property type="evidence" value="ECO:0007669"/>
    <property type="project" value="InterPro"/>
</dbReference>
<comment type="subcellular location">
    <subcellularLocation>
        <location evidence="1">Nucleus</location>
    </subcellularLocation>
</comment>
<keyword evidence="4" id="KW-0175">Coiled coil</keyword>
<gene>
    <name evidence="7" type="ORF">g.23999</name>
</gene>
<protein>
    <recommendedName>
        <fullName evidence="6">GCF C-terminal domain-containing protein</fullName>
    </recommendedName>
</protein>
<feature type="compositionally biased region" description="Basic residues" evidence="5">
    <location>
        <begin position="1"/>
        <end position="12"/>
    </location>
</feature>
<proteinExistence type="inferred from homology"/>
<feature type="compositionally biased region" description="Basic and acidic residues" evidence="5">
    <location>
        <begin position="449"/>
        <end position="464"/>
    </location>
</feature>
<feature type="region of interest" description="Disordered" evidence="5">
    <location>
        <begin position="425"/>
        <end position="464"/>
    </location>
</feature>
<dbReference type="GO" id="GO:0003677">
    <property type="term" value="F:DNA binding"/>
    <property type="evidence" value="ECO:0007669"/>
    <property type="project" value="InterPro"/>
</dbReference>
<evidence type="ECO:0000256" key="5">
    <source>
        <dbReference type="SAM" id="MobiDB-lite"/>
    </source>
</evidence>
<dbReference type="InterPro" id="IPR012890">
    <property type="entry name" value="GCFC2-like"/>
</dbReference>
<feature type="compositionally biased region" description="Acidic residues" evidence="5">
    <location>
        <begin position="255"/>
        <end position="267"/>
    </location>
</feature>
<feature type="compositionally biased region" description="Basic and acidic residues" evidence="5">
    <location>
        <begin position="425"/>
        <end position="437"/>
    </location>
</feature>
<feature type="region of interest" description="Disordered" evidence="5">
    <location>
        <begin position="141"/>
        <end position="163"/>
    </location>
</feature>
<dbReference type="EMBL" id="GEBQ01007986">
    <property type="protein sequence ID" value="JAT31991.1"/>
    <property type="molecule type" value="Transcribed_RNA"/>
</dbReference>
<organism evidence="7">
    <name type="scientific">Graphocephala atropunctata</name>
    <dbReference type="NCBI Taxonomy" id="36148"/>
    <lineage>
        <taxon>Eukaryota</taxon>
        <taxon>Metazoa</taxon>
        <taxon>Ecdysozoa</taxon>
        <taxon>Arthropoda</taxon>
        <taxon>Hexapoda</taxon>
        <taxon>Insecta</taxon>
        <taxon>Pterygota</taxon>
        <taxon>Neoptera</taxon>
        <taxon>Paraneoptera</taxon>
        <taxon>Hemiptera</taxon>
        <taxon>Auchenorrhyncha</taxon>
        <taxon>Membracoidea</taxon>
        <taxon>Cicadellidae</taxon>
        <taxon>Cicadellinae</taxon>
        <taxon>Cicadellini</taxon>
        <taxon>Graphocephala</taxon>
    </lineage>
</organism>
<evidence type="ECO:0000256" key="1">
    <source>
        <dbReference type="ARBA" id="ARBA00004123"/>
    </source>
</evidence>
<dbReference type="AlphaFoldDB" id="A0A1B6M7W2"/>
<dbReference type="GO" id="GO:0000390">
    <property type="term" value="P:spliceosomal complex disassembly"/>
    <property type="evidence" value="ECO:0007669"/>
    <property type="project" value="InterPro"/>
</dbReference>
<evidence type="ECO:0000259" key="6">
    <source>
        <dbReference type="Pfam" id="PF07842"/>
    </source>
</evidence>
<feature type="region of interest" description="Disordered" evidence="5">
    <location>
        <begin position="71"/>
        <end position="106"/>
    </location>
</feature>
<dbReference type="Pfam" id="PF07842">
    <property type="entry name" value="GCFC"/>
    <property type="match status" value="1"/>
</dbReference>
<feature type="region of interest" description="Disordered" evidence="5">
    <location>
        <begin position="1"/>
        <end position="54"/>
    </location>
</feature>
<feature type="compositionally biased region" description="Acidic residues" evidence="5">
    <location>
        <begin position="17"/>
        <end position="27"/>
    </location>
</feature>
<sequence>MSVMKKPKRNIRRRDFDNEENEGEESEETHILTKKATSKSTDLKMKKEKKKHSVLSFEEEWNDADDGEVFQVKKSSHSKKIKKILEKEKDKKKKKDDKSDQNGIEIDVSEKTKEITFSNELTIKIRHNLPLNPVLNGREAEMAEKDGSSSEDEKGAGHKFSHPDHVKQVLKSGKIPDAAMIHAARKRRQQAREMGDFIPIEEKVSKYDSKGSRLVREDEHDMCDDDIRINMQVNTAAIDLERRREAFNAAIEQQGSEESDKGEEEEWEKQQIRKGVTGAQLAAAQQETMYYGYSMPQVPSDMSVGAAVCVEPTLPATPIIPDTVMHTASPQSVANRLKERLQELKEVHRRHTLDRDEKAKELEDLRAECVKIKAEAPTLADRFRFYQDLRGYVTDLVECLDEKVVIISAMEQRLLSLYRRRTSELTSRRRQDMRDQAEELAVSTKNTTPKRDDQQVRRAAEREGRRIRRLKARETKSLQKHAEGMSSDDEVTEMELAMLRTQKEQIEKDARYVFEDALDEFSTVPGVLQRFDLWKRTDRDAYSEAYVHMCLPKALGPLIRLRILFWSPFIEGGLDLDETRWNQQLLLYNIRDNETEDLLREDPDLELVPKCVEKIIIPKLDQLMGAQWDPMSTSQSLALVNVVTKLLQDYPTLGPNSKAFTLLINNIAEKMREAVDNDVFIPIYPRTIMDGRMSAFFQRQFATSVKLLSNIVRWQGLLSDEVICEIALDSLLNRYLLMAIRLSDATDAAVKCHMVGSVLPRVWLHSGHTPSQLMPLLNQTKTIAQQLDVNKPLSRDALEKLSGLLKAAP</sequence>
<evidence type="ECO:0000256" key="2">
    <source>
        <dbReference type="ARBA" id="ARBA00010801"/>
    </source>
</evidence>
<evidence type="ECO:0000256" key="4">
    <source>
        <dbReference type="SAM" id="Coils"/>
    </source>
</evidence>